<dbReference type="EC" id="2.7.13.3" evidence="2"/>
<dbReference type="PANTHER" id="PTHR44936:SF10">
    <property type="entry name" value="SENSOR PROTEIN RSTB"/>
    <property type="match status" value="1"/>
</dbReference>
<proteinExistence type="predicted"/>
<gene>
    <name evidence="9" type="ORF">AKJ52_01710</name>
</gene>
<keyword evidence="4" id="KW-0547">Nucleotide-binding</keyword>
<evidence type="ECO:0000313" key="10">
    <source>
        <dbReference type="Proteomes" id="UP000070404"/>
    </source>
</evidence>
<dbReference type="InterPro" id="IPR050980">
    <property type="entry name" value="2C_sensor_his_kinase"/>
</dbReference>
<dbReference type="Pfam" id="PF02518">
    <property type="entry name" value="HATPase_c"/>
    <property type="match status" value="1"/>
</dbReference>
<evidence type="ECO:0000256" key="5">
    <source>
        <dbReference type="ARBA" id="ARBA00022777"/>
    </source>
</evidence>
<dbReference type="PROSITE" id="PS50109">
    <property type="entry name" value="HIS_KIN"/>
    <property type="match status" value="1"/>
</dbReference>
<accession>A0A133VJX8</accession>
<dbReference type="GO" id="GO:0004673">
    <property type="term" value="F:protein histidine kinase activity"/>
    <property type="evidence" value="ECO:0007669"/>
    <property type="project" value="UniProtKB-EC"/>
</dbReference>
<dbReference type="PRINTS" id="PR00344">
    <property type="entry name" value="BCTRLSENSOR"/>
</dbReference>
<name>A0A133VJX8_9EURY</name>
<keyword evidence="3" id="KW-0808">Transferase</keyword>
<feature type="domain" description="Histidine kinase" evidence="8">
    <location>
        <begin position="1"/>
        <end position="102"/>
    </location>
</feature>
<dbReference type="Gene3D" id="3.30.565.10">
    <property type="entry name" value="Histidine kinase-like ATPase, C-terminal domain"/>
    <property type="match status" value="1"/>
</dbReference>
<feature type="region of interest" description="Disordered" evidence="7">
    <location>
        <begin position="38"/>
        <end position="63"/>
    </location>
</feature>
<evidence type="ECO:0000256" key="6">
    <source>
        <dbReference type="ARBA" id="ARBA00022840"/>
    </source>
</evidence>
<sequence>MEELFFDLVENSVEHSECSKIKFTTNQRDNKAIVRVEDNGKGLPDHMEENPFERGVKGEKSSGTGLGTHLAFKAAQTYNGDIEIGDSDLGEACFNVKLNLINGEDTSEKNSS</sequence>
<keyword evidence="5" id="KW-0418">Kinase</keyword>
<protein>
    <recommendedName>
        <fullName evidence="2">histidine kinase</fullName>
        <ecNumber evidence="2">2.7.13.3</ecNumber>
    </recommendedName>
</protein>
<keyword evidence="6" id="KW-0067">ATP-binding</keyword>
<feature type="compositionally biased region" description="Basic and acidic residues" evidence="7">
    <location>
        <begin position="38"/>
        <end position="60"/>
    </location>
</feature>
<dbReference type="SMART" id="SM00387">
    <property type="entry name" value="HATPase_c"/>
    <property type="match status" value="1"/>
</dbReference>
<dbReference type="PANTHER" id="PTHR44936">
    <property type="entry name" value="SENSOR PROTEIN CREC"/>
    <property type="match status" value="1"/>
</dbReference>
<evidence type="ECO:0000313" key="9">
    <source>
        <dbReference type="EMBL" id="KXB06734.1"/>
    </source>
</evidence>
<evidence type="ECO:0000256" key="7">
    <source>
        <dbReference type="SAM" id="MobiDB-lite"/>
    </source>
</evidence>
<dbReference type="EMBL" id="LHYF01000026">
    <property type="protein sequence ID" value="KXB06734.1"/>
    <property type="molecule type" value="Genomic_DNA"/>
</dbReference>
<evidence type="ECO:0000256" key="2">
    <source>
        <dbReference type="ARBA" id="ARBA00012438"/>
    </source>
</evidence>
<dbReference type="Proteomes" id="UP000070404">
    <property type="component" value="Unassembled WGS sequence"/>
</dbReference>
<dbReference type="SUPFAM" id="SSF55874">
    <property type="entry name" value="ATPase domain of HSP90 chaperone/DNA topoisomerase II/histidine kinase"/>
    <property type="match status" value="1"/>
</dbReference>
<organism evidence="9 10">
    <name type="scientific">candidate division MSBL1 archaeon SCGC-AAA382C18</name>
    <dbReference type="NCBI Taxonomy" id="1698281"/>
    <lineage>
        <taxon>Archaea</taxon>
        <taxon>Methanobacteriati</taxon>
        <taxon>Methanobacteriota</taxon>
        <taxon>candidate division MSBL1</taxon>
    </lineage>
</organism>
<dbReference type="InterPro" id="IPR003594">
    <property type="entry name" value="HATPase_dom"/>
</dbReference>
<dbReference type="InterPro" id="IPR005467">
    <property type="entry name" value="His_kinase_dom"/>
</dbReference>
<comment type="catalytic activity">
    <reaction evidence="1">
        <text>ATP + protein L-histidine = ADP + protein N-phospho-L-histidine.</text>
        <dbReference type="EC" id="2.7.13.3"/>
    </reaction>
</comment>
<keyword evidence="10" id="KW-1185">Reference proteome</keyword>
<dbReference type="InterPro" id="IPR036890">
    <property type="entry name" value="HATPase_C_sf"/>
</dbReference>
<dbReference type="GO" id="GO:0005524">
    <property type="term" value="F:ATP binding"/>
    <property type="evidence" value="ECO:0007669"/>
    <property type="project" value="UniProtKB-KW"/>
</dbReference>
<dbReference type="InterPro" id="IPR004358">
    <property type="entry name" value="Sig_transdc_His_kin-like_C"/>
</dbReference>
<comment type="caution">
    <text evidence="9">The sequence shown here is derived from an EMBL/GenBank/DDBJ whole genome shotgun (WGS) entry which is preliminary data.</text>
</comment>
<dbReference type="CDD" id="cd00075">
    <property type="entry name" value="HATPase"/>
    <property type="match status" value="1"/>
</dbReference>
<evidence type="ECO:0000256" key="3">
    <source>
        <dbReference type="ARBA" id="ARBA00022679"/>
    </source>
</evidence>
<evidence type="ECO:0000256" key="1">
    <source>
        <dbReference type="ARBA" id="ARBA00000085"/>
    </source>
</evidence>
<evidence type="ECO:0000259" key="8">
    <source>
        <dbReference type="PROSITE" id="PS50109"/>
    </source>
</evidence>
<dbReference type="AlphaFoldDB" id="A0A133VJX8"/>
<reference evidence="9 10" key="1">
    <citation type="journal article" date="2016" name="Sci. Rep.">
        <title>Metabolic traits of an uncultured archaeal lineage -MSBL1- from brine pools of the Red Sea.</title>
        <authorList>
            <person name="Mwirichia R."/>
            <person name="Alam I."/>
            <person name="Rashid M."/>
            <person name="Vinu M."/>
            <person name="Ba-Alawi W."/>
            <person name="Anthony Kamau A."/>
            <person name="Kamanda Ngugi D."/>
            <person name="Goker M."/>
            <person name="Klenk H.P."/>
            <person name="Bajic V."/>
            <person name="Stingl U."/>
        </authorList>
    </citation>
    <scope>NUCLEOTIDE SEQUENCE [LARGE SCALE GENOMIC DNA]</scope>
    <source>
        <strain evidence="9">SCGC-AAA382C18</strain>
    </source>
</reference>
<evidence type="ECO:0000256" key="4">
    <source>
        <dbReference type="ARBA" id="ARBA00022741"/>
    </source>
</evidence>